<evidence type="ECO:0000313" key="2">
    <source>
        <dbReference type="EMBL" id="ERM98321.1"/>
    </source>
</evidence>
<name>U5CUS1_AMBTC</name>
<feature type="region of interest" description="Disordered" evidence="1">
    <location>
        <begin position="46"/>
        <end position="79"/>
    </location>
</feature>
<dbReference type="Proteomes" id="UP000017836">
    <property type="component" value="Unassembled WGS sequence"/>
</dbReference>
<proteinExistence type="predicted"/>
<evidence type="ECO:0000313" key="3">
    <source>
        <dbReference type="Proteomes" id="UP000017836"/>
    </source>
</evidence>
<evidence type="ECO:0000256" key="1">
    <source>
        <dbReference type="SAM" id="MobiDB-lite"/>
    </source>
</evidence>
<dbReference type="EMBL" id="KI395391">
    <property type="protein sequence ID" value="ERM98321.1"/>
    <property type="molecule type" value="Genomic_DNA"/>
</dbReference>
<protein>
    <submittedName>
        <fullName evidence="2">Uncharacterized protein</fullName>
    </submittedName>
</protein>
<dbReference type="AlphaFoldDB" id="U5CUS1"/>
<dbReference type="HOGENOM" id="CLU_2612970_0_0_1"/>
<gene>
    <name evidence="2" type="ORF">AMTR_s02613p00007550</name>
</gene>
<keyword evidence="3" id="KW-1185">Reference proteome</keyword>
<accession>U5CUS1</accession>
<feature type="non-terminal residue" evidence="2">
    <location>
        <position position="79"/>
    </location>
</feature>
<reference evidence="3" key="1">
    <citation type="journal article" date="2013" name="Science">
        <title>The Amborella genome and the evolution of flowering plants.</title>
        <authorList>
            <consortium name="Amborella Genome Project"/>
        </authorList>
    </citation>
    <scope>NUCLEOTIDE SEQUENCE [LARGE SCALE GENOMIC DNA]</scope>
</reference>
<sequence>MNCCRGSIVRTLVVEVQGSEVWFRVQRSVTVQMFVTVQRTERFEGNGSKGKVEEEVPGGSEVVEDSEVSGGLGLKIREE</sequence>
<organism evidence="2 3">
    <name type="scientific">Amborella trichopoda</name>
    <dbReference type="NCBI Taxonomy" id="13333"/>
    <lineage>
        <taxon>Eukaryota</taxon>
        <taxon>Viridiplantae</taxon>
        <taxon>Streptophyta</taxon>
        <taxon>Embryophyta</taxon>
        <taxon>Tracheophyta</taxon>
        <taxon>Spermatophyta</taxon>
        <taxon>Magnoliopsida</taxon>
        <taxon>Amborellales</taxon>
        <taxon>Amborellaceae</taxon>
        <taxon>Amborella</taxon>
    </lineage>
</organism>
<dbReference type="Gramene" id="ERM98321">
    <property type="protein sequence ID" value="ERM98321"/>
    <property type="gene ID" value="AMTR_s02613p00007550"/>
</dbReference>